<proteinExistence type="predicted"/>
<evidence type="ECO:0000313" key="2">
    <source>
        <dbReference type="EMBL" id="MCJ8240358.1"/>
    </source>
</evidence>
<feature type="region of interest" description="Disordered" evidence="1">
    <location>
        <begin position="1"/>
        <end position="103"/>
    </location>
</feature>
<name>A0ABT0D4L8_9HYPH</name>
<keyword evidence="2" id="KW-0614">Plasmid</keyword>
<evidence type="ECO:0000313" key="3">
    <source>
        <dbReference type="Proteomes" id="UP001522662"/>
    </source>
</evidence>
<organism evidence="2 3">
    <name type="scientific">Peteryoungia algae</name>
    <dbReference type="NCBI Taxonomy" id="2919917"/>
    <lineage>
        <taxon>Bacteria</taxon>
        <taxon>Pseudomonadati</taxon>
        <taxon>Pseudomonadota</taxon>
        <taxon>Alphaproteobacteria</taxon>
        <taxon>Hyphomicrobiales</taxon>
        <taxon>Rhizobiaceae</taxon>
        <taxon>Peteryoungia</taxon>
    </lineage>
</organism>
<protein>
    <submittedName>
        <fullName evidence="2">Uncharacterized protein</fullName>
    </submittedName>
</protein>
<gene>
    <name evidence="2" type="ORF">MKJ03_18650</name>
</gene>
<dbReference type="EMBL" id="JALAYX010000005">
    <property type="protein sequence ID" value="MCJ8240358.1"/>
    <property type="molecule type" value="Genomic_DNA"/>
</dbReference>
<reference evidence="2 3" key="1">
    <citation type="submission" date="2022-03" db="EMBL/GenBank/DDBJ databases">
        <title>Rhizobium SSM4.3 sp. nov., isolated from Sediment (Gouqi Island).</title>
        <authorList>
            <person name="Chen G."/>
        </authorList>
    </citation>
    <scope>NUCLEOTIDE SEQUENCE [LARGE SCALE GENOMIC DNA]</scope>
    <source>
        <strain evidence="2 3">SSM4.3</strain>
        <plasmid evidence="2">unnamed</plasmid>
    </source>
</reference>
<keyword evidence="3" id="KW-1185">Reference proteome</keyword>
<comment type="caution">
    <text evidence="2">The sequence shown here is derived from an EMBL/GenBank/DDBJ whole genome shotgun (WGS) entry which is preliminary data.</text>
</comment>
<accession>A0ABT0D4L8</accession>
<dbReference type="RefSeq" id="WP_245137709.1">
    <property type="nucleotide sequence ID" value="NZ_CP128477.1"/>
</dbReference>
<sequence>MQNFDLSTMTKDELDQLIADATSERGRREAPEEDTTGAGGVSGQDVNDPDHGAITTPTPHAVREQGPTGLKPGARVEGTTVKDADEVDTPSSGGIEDAARRVV</sequence>
<evidence type="ECO:0000256" key="1">
    <source>
        <dbReference type="SAM" id="MobiDB-lite"/>
    </source>
</evidence>
<dbReference type="Proteomes" id="UP001522662">
    <property type="component" value="Unassembled WGS sequence"/>
</dbReference>
<geneLocation type="plasmid" evidence="2">
    <name>unnamed</name>
</geneLocation>